<feature type="binding site" evidence="10">
    <location>
        <position position="117"/>
    </location>
    <ligand>
        <name>NAD(+)</name>
        <dbReference type="ChEBI" id="CHEBI:57540"/>
    </ligand>
</feature>
<evidence type="ECO:0000256" key="11">
    <source>
        <dbReference type="SAM" id="Coils"/>
    </source>
</evidence>
<dbReference type="Proteomes" id="UP000316851">
    <property type="component" value="Unassembled WGS sequence"/>
</dbReference>
<keyword evidence="3 10" id="KW-0479">Metal-binding</keyword>
<keyword evidence="10" id="KW-0464">Manganese</keyword>
<evidence type="ECO:0000256" key="7">
    <source>
        <dbReference type="ARBA" id="ARBA00023027"/>
    </source>
</evidence>
<feature type="binding site" evidence="10">
    <location>
        <position position="430"/>
    </location>
    <ligand>
        <name>Zn(2+)</name>
        <dbReference type="ChEBI" id="CHEBI:29105"/>
    </ligand>
</feature>
<keyword evidence="14" id="KW-1185">Reference proteome</keyword>
<dbReference type="RefSeq" id="WP_140914762.1">
    <property type="nucleotide sequence ID" value="NZ_VHHP01000003.1"/>
</dbReference>
<name>A0ABY2Z0Z8_9BACT</name>
<dbReference type="InterPro" id="IPR013839">
    <property type="entry name" value="DNAligase_adenylation"/>
</dbReference>
<accession>A0ABY2Z0Z8</accession>
<keyword evidence="6 10" id="KW-0460">Magnesium</keyword>
<keyword evidence="4 10" id="KW-0227">DNA damage</keyword>
<dbReference type="InterPro" id="IPR004150">
    <property type="entry name" value="NAD_DNA_ligase_OB"/>
</dbReference>
<keyword evidence="2 10" id="KW-0235">DNA replication</keyword>
<feature type="domain" description="BRCT" evidence="12">
    <location>
        <begin position="589"/>
        <end position="666"/>
    </location>
</feature>
<sequence length="666" mass="76201">MAEKDEIRKKVFELQKQINEWDHAYYDLDSPIVSDSVYDTEFNKLKKLEEQYASYFSYEEIKQSPTQRINASSLDIFSKVKHDKPMLSLNKAYSIEEIQKFINNIKKVAINFSFFVEPKIDGLSISVKYHDGKLIQAVTRGDGLVGEDVTENIRQIKSIPQVINYQKDLEVRGEVYLSIEDFEKLNEILEKENKAKLANPRNAAAGTLRQLNPAIVKERNLSAFLYYVVDAEEHNIHSMEEEFNFLNNLGFQVTKESKHLYTIDEIQEYIKNFKNEKQLLNYETDGIVIKLNEIQYYDKLGSTAKFPHSAIAFKYEPDTAITTLKNIFITVGRTGLVTYNALLEPVELSGSTVSFATLNNFKYIDDLNLNINDLIYVKKAGEIIPCVIGLASLKHKNPARFEKITTCPYCQSKLIDSDSSLEQFCPNEQCPEVKRRKLIHFVSKDAMDIVTLGEKNIELLLENGLINQITDIYKLKEYCSQLMQLERMGNKSVLKMLDAIEASRNQSLDRIIYALSIKLIGSKVAKLIASKVKEFSNFLSFDYLSLTQYHEIGEKIATSVHEWVNKEENIKLVNDLLALGLNLKYHEEKENDILNNQSFVITGTLSKSRSYFEELIVKNGGIVLSSVSSKTNFLLAGEDAGSKLSKANKLNIKILNEREFLEMLNN</sequence>
<comment type="caution">
    <text evidence="13">The sequence shown here is derived from an EMBL/GenBank/DDBJ whole genome shotgun (WGS) entry which is preliminary data.</text>
</comment>
<dbReference type="Pfam" id="PF00533">
    <property type="entry name" value="BRCT"/>
    <property type="match status" value="1"/>
</dbReference>
<dbReference type="PROSITE" id="PS50172">
    <property type="entry name" value="BRCT"/>
    <property type="match status" value="1"/>
</dbReference>
<feature type="coiled-coil region" evidence="11">
    <location>
        <begin position="229"/>
        <end position="283"/>
    </location>
</feature>
<keyword evidence="11" id="KW-0175">Coiled coil</keyword>
<dbReference type="SUPFAM" id="SSF47781">
    <property type="entry name" value="RuvA domain 2-like"/>
    <property type="match status" value="1"/>
</dbReference>
<dbReference type="PANTHER" id="PTHR47810:SF1">
    <property type="entry name" value="DNA LIGASE B"/>
    <property type="match status" value="1"/>
</dbReference>
<keyword evidence="8 10" id="KW-0234">DNA repair</keyword>
<dbReference type="Gene3D" id="1.10.150.20">
    <property type="entry name" value="5' to 3' exonuclease, C-terminal subdomain"/>
    <property type="match status" value="2"/>
</dbReference>
<keyword evidence="1 10" id="KW-0436">Ligase</keyword>
<dbReference type="EMBL" id="VHHP01000003">
    <property type="protein sequence ID" value="TPR54073.1"/>
    <property type="molecule type" value="Genomic_DNA"/>
</dbReference>
<dbReference type="CDD" id="cd17748">
    <property type="entry name" value="BRCT_DNA_ligase_like"/>
    <property type="match status" value="1"/>
</dbReference>
<feature type="binding site" evidence="10">
    <location>
        <begin position="88"/>
        <end position="89"/>
    </location>
    <ligand>
        <name>NAD(+)</name>
        <dbReference type="ChEBI" id="CHEBI:57540"/>
    </ligand>
</feature>
<evidence type="ECO:0000256" key="6">
    <source>
        <dbReference type="ARBA" id="ARBA00022842"/>
    </source>
</evidence>
<evidence type="ECO:0000256" key="5">
    <source>
        <dbReference type="ARBA" id="ARBA00022833"/>
    </source>
</evidence>
<keyword evidence="5 10" id="KW-0862">Zinc</keyword>
<dbReference type="SMART" id="SM00292">
    <property type="entry name" value="BRCT"/>
    <property type="match status" value="1"/>
</dbReference>
<evidence type="ECO:0000256" key="2">
    <source>
        <dbReference type="ARBA" id="ARBA00022705"/>
    </source>
</evidence>
<dbReference type="InterPro" id="IPR041663">
    <property type="entry name" value="DisA/LigA_HHH"/>
</dbReference>
<evidence type="ECO:0000259" key="12">
    <source>
        <dbReference type="PROSITE" id="PS50172"/>
    </source>
</evidence>
<feature type="active site" description="N6-AMP-lysine intermediate" evidence="10">
    <location>
        <position position="119"/>
    </location>
</feature>
<feature type="binding site" evidence="10">
    <location>
        <position position="290"/>
    </location>
    <ligand>
        <name>NAD(+)</name>
        <dbReference type="ChEBI" id="CHEBI:57540"/>
    </ligand>
</feature>
<evidence type="ECO:0000256" key="9">
    <source>
        <dbReference type="ARBA" id="ARBA00034005"/>
    </source>
</evidence>
<dbReference type="EC" id="6.5.1.2" evidence="10"/>
<keyword evidence="7 10" id="KW-0520">NAD</keyword>
<evidence type="ECO:0000256" key="10">
    <source>
        <dbReference type="HAMAP-Rule" id="MF_01588"/>
    </source>
</evidence>
<reference evidence="13" key="1">
    <citation type="submission" date="2019-06" db="EMBL/GenBank/DDBJ databases">
        <title>Mycoplasma neophronis type strain whole genome sequence.</title>
        <authorList>
            <person name="Spergser J."/>
        </authorList>
    </citation>
    <scope>NUCLEOTIDE SEQUENCE [LARGE SCALE GENOMIC DNA]</scope>
    <source>
        <strain evidence="13">DSM 24097</strain>
    </source>
</reference>
<evidence type="ECO:0000313" key="13">
    <source>
        <dbReference type="EMBL" id="TPR54073.1"/>
    </source>
</evidence>
<evidence type="ECO:0000256" key="4">
    <source>
        <dbReference type="ARBA" id="ARBA00022763"/>
    </source>
</evidence>
<dbReference type="HAMAP" id="MF_01588">
    <property type="entry name" value="DNA_ligase_A"/>
    <property type="match status" value="1"/>
</dbReference>
<evidence type="ECO:0000256" key="8">
    <source>
        <dbReference type="ARBA" id="ARBA00023204"/>
    </source>
</evidence>
<proteinExistence type="inferred from homology"/>
<dbReference type="InterPro" id="IPR001357">
    <property type="entry name" value="BRCT_dom"/>
</dbReference>
<dbReference type="InterPro" id="IPR013840">
    <property type="entry name" value="DNAligase_N"/>
</dbReference>
<dbReference type="Gene3D" id="2.40.50.140">
    <property type="entry name" value="Nucleic acid-binding proteins"/>
    <property type="match status" value="1"/>
</dbReference>
<dbReference type="InterPro" id="IPR001679">
    <property type="entry name" value="DNA_ligase"/>
</dbReference>
<dbReference type="SUPFAM" id="SSF56091">
    <property type="entry name" value="DNA ligase/mRNA capping enzyme, catalytic domain"/>
    <property type="match status" value="1"/>
</dbReference>
<dbReference type="InterPro" id="IPR010994">
    <property type="entry name" value="RuvA_2-like"/>
</dbReference>
<dbReference type="NCBIfam" id="TIGR00575">
    <property type="entry name" value="dnlj"/>
    <property type="match status" value="1"/>
</dbReference>
<dbReference type="SUPFAM" id="SSF50249">
    <property type="entry name" value="Nucleic acid-binding proteins"/>
    <property type="match status" value="1"/>
</dbReference>
<feature type="binding site" evidence="10">
    <location>
        <position position="425"/>
    </location>
    <ligand>
        <name>Zn(2+)</name>
        <dbReference type="ChEBI" id="CHEBI:29105"/>
    </ligand>
</feature>
<protein>
    <recommendedName>
        <fullName evidence="10">DNA ligase</fullName>
        <ecNumber evidence="10">6.5.1.2</ecNumber>
    </recommendedName>
    <alternativeName>
        <fullName evidence="10">Polydeoxyribonucleotide synthase [NAD(+)]</fullName>
    </alternativeName>
</protein>
<feature type="binding site" evidence="10">
    <location>
        <position position="314"/>
    </location>
    <ligand>
        <name>NAD(+)</name>
        <dbReference type="ChEBI" id="CHEBI:57540"/>
    </ligand>
</feature>
<dbReference type="GO" id="GO:0003911">
    <property type="term" value="F:DNA ligase (NAD+) activity"/>
    <property type="evidence" value="ECO:0007669"/>
    <property type="project" value="UniProtKB-EC"/>
</dbReference>
<dbReference type="Gene3D" id="1.10.287.610">
    <property type="entry name" value="Helix hairpin bin"/>
    <property type="match status" value="1"/>
</dbReference>
<dbReference type="InterPro" id="IPR018239">
    <property type="entry name" value="DNA_ligase_AS"/>
</dbReference>
<dbReference type="InterPro" id="IPR036420">
    <property type="entry name" value="BRCT_dom_sf"/>
</dbReference>
<dbReference type="Pfam" id="PF03120">
    <property type="entry name" value="OB_DNA_ligase"/>
    <property type="match status" value="1"/>
</dbReference>
<feature type="binding site" evidence="10">
    <location>
        <position position="140"/>
    </location>
    <ligand>
        <name>NAD(+)</name>
        <dbReference type="ChEBI" id="CHEBI:57540"/>
    </ligand>
</feature>
<organism evidence="13 14">
    <name type="scientific">Metamycoplasma neophronis</name>
    <dbReference type="NCBI Taxonomy" id="872983"/>
    <lineage>
        <taxon>Bacteria</taxon>
        <taxon>Bacillati</taxon>
        <taxon>Mycoplasmatota</taxon>
        <taxon>Mycoplasmoidales</taxon>
        <taxon>Metamycoplasmataceae</taxon>
        <taxon>Metamycoplasma</taxon>
    </lineage>
</organism>
<dbReference type="Pfam" id="PF01653">
    <property type="entry name" value="DNA_ligase_aden"/>
    <property type="match status" value="1"/>
</dbReference>
<dbReference type="Pfam" id="PF12826">
    <property type="entry name" value="HHH_2"/>
    <property type="match status" value="1"/>
</dbReference>
<comment type="function">
    <text evidence="10">DNA ligase that catalyzes the formation of phosphodiester linkages between 5'-phosphoryl and 3'-hydroxyl groups in double-stranded DNA using NAD as a coenzyme and as the energy source for the reaction. It is essential for DNA replication and repair of damaged DNA.</text>
</comment>
<dbReference type="PANTHER" id="PTHR47810">
    <property type="entry name" value="DNA LIGASE"/>
    <property type="match status" value="1"/>
</dbReference>
<dbReference type="SUPFAM" id="SSF52113">
    <property type="entry name" value="BRCT domain"/>
    <property type="match status" value="1"/>
</dbReference>
<dbReference type="PROSITE" id="PS01055">
    <property type="entry name" value="DNA_LIGASE_N1"/>
    <property type="match status" value="1"/>
</dbReference>
<feature type="binding site" evidence="10">
    <location>
        <position position="174"/>
    </location>
    <ligand>
        <name>NAD(+)</name>
        <dbReference type="ChEBI" id="CHEBI:57540"/>
    </ligand>
</feature>
<comment type="cofactor">
    <cofactor evidence="10">
        <name>Mg(2+)</name>
        <dbReference type="ChEBI" id="CHEBI:18420"/>
    </cofactor>
    <cofactor evidence="10">
        <name>Mn(2+)</name>
        <dbReference type="ChEBI" id="CHEBI:29035"/>
    </cofactor>
</comment>
<evidence type="ECO:0000256" key="3">
    <source>
        <dbReference type="ARBA" id="ARBA00022723"/>
    </source>
</evidence>
<dbReference type="Gene3D" id="3.40.50.10190">
    <property type="entry name" value="BRCT domain"/>
    <property type="match status" value="1"/>
</dbReference>
<comment type="similarity">
    <text evidence="10">Belongs to the NAD-dependent DNA ligase family. LigA subfamily.</text>
</comment>
<dbReference type="PIRSF" id="PIRSF001604">
    <property type="entry name" value="LigA"/>
    <property type="match status" value="1"/>
</dbReference>
<feature type="binding site" evidence="10">
    <location>
        <position position="407"/>
    </location>
    <ligand>
        <name>Zn(2+)</name>
        <dbReference type="ChEBI" id="CHEBI:29105"/>
    </ligand>
</feature>
<evidence type="ECO:0000256" key="1">
    <source>
        <dbReference type="ARBA" id="ARBA00022598"/>
    </source>
</evidence>
<evidence type="ECO:0000313" key="14">
    <source>
        <dbReference type="Proteomes" id="UP000316851"/>
    </source>
</evidence>
<dbReference type="SMART" id="SM00532">
    <property type="entry name" value="LIGANc"/>
    <property type="match status" value="1"/>
</dbReference>
<dbReference type="InterPro" id="IPR050326">
    <property type="entry name" value="NAD_dep_DNA_ligaseB"/>
</dbReference>
<gene>
    <name evidence="10 13" type="primary">ligA</name>
    <name evidence="13" type="ORF">FJR74_01365</name>
</gene>
<dbReference type="CDD" id="cd00114">
    <property type="entry name" value="LIGANc"/>
    <property type="match status" value="1"/>
</dbReference>
<dbReference type="NCBIfam" id="NF005932">
    <property type="entry name" value="PRK07956.1"/>
    <property type="match status" value="1"/>
</dbReference>
<feature type="binding site" evidence="10">
    <location>
        <position position="410"/>
    </location>
    <ligand>
        <name>Zn(2+)</name>
        <dbReference type="ChEBI" id="CHEBI:29105"/>
    </ligand>
</feature>
<feature type="binding site" evidence="10">
    <location>
        <begin position="35"/>
        <end position="39"/>
    </location>
    <ligand>
        <name>NAD(+)</name>
        <dbReference type="ChEBI" id="CHEBI:57540"/>
    </ligand>
</feature>
<comment type="catalytic activity">
    <reaction evidence="9 10">
        <text>NAD(+) + (deoxyribonucleotide)n-3'-hydroxyl + 5'-phospho-(deoxyribonucleotide)m = (deoxyribonucleotide)n+m + AMP + beta-nicotinamide D-nucleotide.</text>
        <dbReference type="EC" id="6.5.1.2"/>
    </reaction>
</comment>
<dbReference type="InterPro" id="IPR012340">
    <property type="entry name" value="NA-bd_OB-fold"/>
</dbReference>
<dbReference type="Gene3D" id="3.30.470.30">
    <property type="entry name" value="DNA ligase/mRNA capping enzyme"/>
    <property type="match status" value="1"/>
</dbReference>